<dbReference type="GO" id="GO:0016853">
    <property type="term" value="F:isomerase activity"/>
    <property type="evidence" value="ECO:0007669"/>
    <property type="project" value="UniProtKB-KW"/>
</dbReference>
<keyword evidence="2" id="KW-0413">Isomerase</keyword>
<dbReference type="InterPro" id="IPR024344">
    <property type="entry name" value="MDMPI_metal-binding"/>
</dbReference>
<dbReference type="Gene3D" id="3.30.1050.20">
    <property type="match status" value="1"/>
</dbReference>
<accession>A0ABT1JGQ2</accession>
<dbReference type="InterPro" id="IPR034660">
    <property type="entry name" value="DinB/YfiT-like"/>
</dbReference>
<organism evidence="2 3">
    <name type="scientific">Actinoalloteichus caeruleus DSM 43889</name>
    <dbReference type="NCBI Taxonomy" id="1120930"/>
    <lineage>
        <taxon>Bacteria</taxon>
        <taxon>Bacillati</taxon>
        <taxon>Actinomycetota</taxon>
        <taxon>Actinomycetes</taxon>
        <taxon>Pseudonocardiales</taxon>
        <taxon>Pseudonocardiaceae</taxon>
        <taxon>Actinoalloteichus</taxon>
        <taxon>Actinoalloteichus cyanogriseus</taxon>
    </lineage>
</organism>
<gene>
    <name evidence="2" type="ORF">G443_001878</name>
</gene>
<dbReference type="SUPFAM" id="SSF55718">
    <property type="entry name" value="SCP-like"/>
    <property type="match status" value="1"/>
</dbReference>
<sequence length="266" mass="29082">MNASSSAPAAGYWTVTAAQTGDDQASAARRAAAGRALLAEADRALLRTVMDLDDAAVAGPSRVPGWTRAHVLTHLSRQADAASNLLLWARTGVEHTPYPSLDDRDADIVEGADRSWRLLVEDVLASSQRFAHAVANLPPEAWAVRLTDDDDQPRPAEEVPWLRLCEVWIHLVDLDSGLDFPDVPEATSVALVEHVMRRLTHHRDTEPLVVVAGLPDGSRHRWHVPGREDLPAQEVWGPLPEMLAWLAGRSEGRGLTGRLPALPSWF</sequence>
<dbReference type="Pfam" id="PF11716">
    <property type="entry name" value="MDMPI_N"/>
    <property type="match status" value="1"/>
</dbReference>
<evidence type="ECO:0000259" key="1">
    <source>
        <dbReference type="Pfam" id="PF11716"/>
    </source>
</evidence>
<dbReference type="Gene3D" id="1.20.120.450">
    <property type="entry name" value="dinb family like domain"/>
    <property type="match status" value="1"/>
</dbReference>
<feature type="domain" description="Mycothiol-dependent maleylpyruvate isomerase metal-binding" evidence="1">
    <location>
        <begin position="38"/>
        <end position="174"/>
    </location>
</feature>
<dbReference type="RefSeq" id="WP_051313826.1">
    <property type="nucleotide sequence ID" value="NZ_AUBJ02000001.1"/>
</dbReference>
<evidence type="ECO:0000313" key="2">
    <source>
        <dbReference type="EMBL" id="MCP2331608.1"/>
    </source>
</evidence>
<protein>
    <submittedName>
        <fullName evidence="2">Maleylpyruvate isomerase</fullName>
    </submittedName>
</protein>
<dbReference type="SUPFAM" id="SSF109854">
    <property type="entry name" value="DinB/YfiT-like putative metalloenzymes"/>
    <property type="match status" value="1"/>
</dbReference>
<dbReference type="NCBIfam" id="TIGR03083">
    <property type="entry name" value="maleylpyruvate isomerase family mycothiol-dependent enzyme"/>
    <property type="match status" value="1"/>
</dbReference>
<name>A0ABT1JGQ2_ACTCY</name>
<dbReference type="Proteomes" id="UP000791080">
    <property type="component" value="Unassembled WGS sequence"/>
</dbReference>
<proteinExistence type="predicted"/>
<dbReference type="InterPro" id="IPR036527">
    <property type="entry name" value="SCP2_sterol-bd_dom_sf"/>
</dbReference>
<evidence type="ECO:0000313" key="3">
    <source>
        <dbReference type="Proteomes" id="UP000791080"/>
    </source>
</evidence>
<dbReference type="InterPro" id="IPR017517">
    <property type="entry name" value="Maleyloyr_isom"/>
</dbReference>
<dbReference type="EMBL" id="AUBJ02000001">
    <property type="protein sequence ID" value="MCP2331608.1"/>
    <property type="molecule type" value="Genomic_DNA"/>
</dbReference>
<reference evidence="2 3" key="1">
    <citation type="submission" date="2022-06" db="EMBL/GenBank/DDBJ databases">
        <title>Genomic Encyclopedia of Type Strains, Phase I: the one thousand microbial genomes (KMG-I) project.</title>
        <authorList>
            <person name="Kyrpides N."/>
        </authorList>
    </citation>
    <scope>NUCLEOTIDE SEQUENCE [LARGE SCALE GENOMIC DNA]</scope>
    <source>
        <strain evidence="2 3">DSM 43889</strain>
    </source>
</reference>
<keyword evidence="3" id="KW-1185">Reference proteome</keyword>
<comment type="caution">
    <text evidence="2">The sequence shown here is derived from an EMBL/GenBank/DDBJ whole genome shotgun (WGS) entry which is preliminary data.</text>
</comment>